<evidence type="ECO:0000259" key="1">
    <source>
        <dbReference type="Pfam" id="PF01593"/>
    </source>
</evidence>
<sequence>MPSTIIIGAGMAGLTAAHELIKNNHEVTVLDKGRGVGGRLATRRLGDGRADHGAQFFSARTPDFQAHVQQLMEAGVVNEWNLQEAEIVDTTFRHPRYIGAEGMNAIAKYMAKSVPVQTGERAVRINPIAGGCQVVTESGHTYEAAQLLITIPVPQAEALLKDSGLEPGSLEIRAFSNISYQPCIAVMAVLNGTATIPTPGILRFDENADHGVAWVADNRQKGISPNQTTITVHATHAFSQLHLEDDLNAVGKKLLDQLTEWIPACSVASYQVHRWRYSLANQRHDEAFVVGKAPFMLLFGGDGFGMGNVEGAFQSGLQMARFLLGTGRA</sequence>
<dbReference type="EMBL" id="MORL01000001">
    <property type="protein sequence ID" value="OIN60577.1"/>
    <property type="molecule type" value="Genomic_DNA"/>
</dbReference>
<dbReference type="Pfam" id="PF13450">
    <property type="entry name" value="NAD_binding_8"/>
    <property type="match status" value="1"/>
</dbReference>
<proteinExistence type="predicted"/>
<comment type="caution">
    <text evidence="2">The sequence shown here is derived from an EMBL/GenBank/DDBJ whole genome shotgun (WGS) entry which is preliminary data.</text>
</comment>
<dbReference type="PANTHER" id="PTHR16128">
    <property type="entry name" value="FAD/NAD(P)-BINDING OXIDOREDUCTASE FAMILY PROTEIN"/>
    <property type="match status" value="1"/>
</dbReference>
<dbReference type="OrthoDB" id="56323at2"/>
<reference evidence="2 3" key="1">
    <citation type="submission" date="2016-10" db="EMBL/GenBank/DDBJ databases">
        <title>Arsenicibacter rosenii gen. nov., sp. nov., an efficient arsenic-methylating bacterium isolated from an arsenic-contaminated paddy soil.</title>
        <authorList>
            <person name="Huang K."/>
        </authorList>
    </citation>
    <scope>NUCLEOTIDE SEQUENCE [LARGE SCALE GENOMIC DNA]</scope>
    <source>
        <strain evidence="2 3">SM-1</strain>
    </source>
</reference>
<evidence type="ECO:0000313" key="2">
    <source>
        <dbReference type="EMBL" id="OIN60577.1"/>
    </source>
</evidence>
<dbReference type="InterPro" id="IPR036188">
    <property type="entry name" value="FAD/NAD-bd_sf"/>
</dbReference>
<dbReference type="Proteomes" id="UP000181790">
    <property type="component" value="Unassembled WGS sequence"/>
</dbReference>
<dbReference type="Pfam" id="PF01593">
    <property type="entry name" value="Amino_oxidase"/>
    <property type="match status" value="1"/>
</dbReference>
<accession>A0A1S2VP81</accession>
<dbReference type="InterPro" id="IPR002937">
    <property type="entry name" value="Amino_oxidase"/>
</dbReference>
<organism evidence="2 3">
    <name type="scientific">Arsenicibacter rosenii</name>
    <dbReference type="NCBI Taxonomy" id="1750698"/>
    <lineage>
        <taxon>Bacteria</taxon>
        <taxon>Pseudomonadati</taxon>
        <taxon>Bacteroidota</taxon>
        <taxon>Cytophagia</taxon>
        <taxon>Cytophagales</taxon>
        <taxon>Spirosomataceae</taxon>
        <taxon>Arsenicibacter</taxon>
    </lineage>
</organism>
<gene>
    <name evidence="2" type="ORF">BLX24_00160</name>
</gene>
<evidence type="ECO:0000313" key="3">
    <source>
        <dbReference type="Proteomes" id="UP000181790"/>
    </source>
</evidence>
<keyword evidence="3" id="KW-1185">Reference proteome</keyword>
<dbReference type="GO" id="GO:0016491">
    <property type="term" value="F:oxidoreductase activity"/>
    <property type="evidence" value="ECO:0007669"/>
    <property type="project" value="InterPro"/>
</dbReference>
<dbReference type="AlphaFoldDB" id="A0A1S2VP81"/>
<dbReference type="SUPFAM" id="SSF51905">
    <property type="entry name" value="FAD/NAD(P)-binding domain"/>
    <property type="match status" value="1"/>
</dbReference>
<protein>
    <submittedName>
        <fullName evidence="2">FAD-dependent oxidoreductase</fullName>
    </submittedName>
</protein>
<feature type="domain" description="Amine oxidase" evidence="1">
    <location>
        <begin position="89"/>
        <end position="321"/>
    </location>
</feature>
<dbReference type="PANTHER" id="PTHR16128:SF5">
    <property type="entry name" value="FAD_NAD(P)-BINDING OXIDOREDUCTASE FAMILY PROTEIN"/>
    <property type="match status" value="1"/>
</dbReference>
<dbReference type="RefSeq" id="WP_071501079.1">
    <property type="nucleotide sequence ID" value="NZ_MORL01000001.1"/>
</dbReference>
<name>A0A1S2VP81_9BACT</name>
<dbReference type="Gene3D" id="3.50.50.60">
    <property type="entry name" value="FAD/NAD(P)-binding domain"/>
    <property type="match status" value="1"/>
</dbReference>
<dbReference type="Gene3D" id="3.90.660.10">
    <property type="match status" value="1"/>
</dbReference>